<feature type="transmembrane region" description="Helical" evidence="11">
    <location>
        <begin position="494"/>
        <end position="516"/>
    </location>
</feature>
<organism evidence="15 16">
    <name type="scientific">Undibacterium squillarum</name>
    <dbReference type="NCBI Taxonomy" id="1131567"/>
    <lineage>
        <taxon>Bacteria</taxon>
        <taxon>Pseudomonadati</taxon>
        <taxon>Pseudomonadota</taxon>
        <taxon>Betaproteobacteria</taxon>
        <taxon>Burkholderiales</taxon>
        <taxon>Oxalobacteraceae</taxon>
        <taxon>Undibacterium</taxon>
    </lineage>
</organism>
<dbReference type="CDD" id="cd00082">
    <property type="entry name" value="HisKA"/>
    <property type="match status" value="1"/>
</dbReference>
<evidence type="ECO:0000256" key="1">
    <source>
        <dbReference type="ARBA" id="ARBA00000085"/>
    </source>
</evidence>
<dbReference type="Gene3D" id="3.30.450.20">
    <property type="entry name" value="PAS domain"/>
    <property type="match status" value="1"/>
</dbReference>
<evidence type="ECO:0000256" key="9">
    <source>
        <dbReference type="ARBA" id="ARBA00022989"/>
    </source>
</evidence>
<dbReference type="InterPro" id="IPR013767">
    <property type="entry name" value="PAS_fold"/>
</dbReference>
<feature type="transmembrane region" description="Helical" evidence="11">
    <location>
        <begin position="84"/>
        <end position="108"/>
    </location>
</feature>
<dbReference type="Pfam" id="PF03924">
    <property type="entry name" value="CHASE"/>
    <property type="match status" value="1"/>
</dbReference>
<dbReference type="InterPro" id="IPR003661">
    <property type="entry name" value="HisK_dim/P_dom"/>
</dbReference>
<feature type="domain" description="PAS" evidence="13">
    <location>
        <begin position="538"/>
        <end position="609"/>
    </location>
</feature>
<feature type="transmembrane region" description="Helical" evidence="11">
    <location>
        <begin position="161"/>
        <end position="182"/>
    </location>
</feature>
<dbReference type="InterPro" id="IPR035965">
    <property type="entry name" value="PAS-like_dom_sf"/>
</dbReference>
<keyword evidence="4" id="KW-1003">Cell membrane</keyword>
<evidence type="ECO:0000256" key="5">
    <source>
        <dbReference type="ARBA" id="ARBA00022553"/>
    </source>
</evidence>
<evidence type="ECO:0000256" key="4">
    <source>
        <dbReference type="ARBA" id="ARBA00022475"/>
    </source>
</evidence>
<dbReference type="InterPro" id="IPR006189">
    <property type="entry name" value="CHASE_dom"/>
</dbReference>
<evidence type="ECO:0000313" key="16">
    <source>
        <dbReference type="Proteomes" id="UP000653343"/>
    </source>
</evidence>
<feature type="transmembrane region" description="Helical" evidence="11">
    <location>
        <begin position="45"/>
        <end position="72"/>
    </location>
</feature>
<feature type="transmembrane region" description="Helical" evidence="11">
    <location>
        <begin position="12"/>
        <end position="33"/>
    </location>
</feature>
<dbReference type="CDD" id="cd16922">
    <property type="entry name" value="HATPase_EvgS-ArcB-TorS-like"/>
    <property type="match status" value="1"/>
</dbReference>
<dbReference type="Pfam" id="PF02518">
    <property type="entry name" value="HATPase_c"/>
    <property type="match status" value="1"/>
</dbReference>
<evidence type="ECO:0000259" key="14">
    <source>
        <dbReference type="PROSITE" id="PS50839"/>
    </source>
</evidence>
<sequence length="899" mass="99340">MNYRQLLSSGVFRFCAVALCYFLAGRFSLLLSMPPGYATAFYPAAGLALGAMLTYGLHAIPGVFVGALAFCLSVSFERALPFNMATLSVAMVLSMVAVLQAGLAGWLIQSRQKQAVTLDSNKEIAVFFLFSALAAAAGTTADIGILRVLGQLTRIQADTNWLVWWVGDSLGTMIAAPAWLLFAGQPHKLWRSRRYKVLIPLGACILIVVIAFVFIRDRERDKQALEFRLEAQRMSQNVQSRLNHHAMVLDYLERLFASSNRVNQHEFAVFSEHALRDFPGISYLAWVPYVAPGAASAFEQTLNKDEFPGWRILSPAANADTAELQRGNGRAMYPVLYLTPLNHHPDLPGRNLALQPSSLHAIESARDSGETKTTPPAISGAGKQADSVSLFAPVYQNGRSLMNTEERRAAFTGVVTASFRLADILHETLTETEEKEFHLRFFDKDFPDGQSVFMDYTSGLKEAPLFQSAILFGSHQYVLQAQPSAEYWRTHISWVTWAAIIGGLSFTALFGAHLLMTSAHTHNVENLVRQRTAQLHDSENRLSTILNYAAEAILTCNANGLIQSANPSAENLFGLAPGGMRGRQLLSFFPDQKAQNLLRQQLSQVLPAELQLHHVNPERIEIQSQRQDGEILPLELAVTKVRLGQQTMLIIMLHDLSKTKRAERLKSEFVSAVSHELRTPLTSIRGVLGLLVGGVGEVIPPKTRGLLSMANENAIRLTKLINDLLDFDKLEYGGMQFDMQTYAVRTLVEKAITANQGYAENFRVHLHLLPDDTPGLSVVVDEGRFIQVLSNLISNAIKFSSEHQDVEIAILQRTDWVRIEVRDRGIGIPDDFKDRIFHKFSQAEATAARKYAGTGLGLSLSKTLIEKMHGGIGFQSEIGVGSVFYLLLPAVRADEAAAE</sequence>
<feature type="transmembrane region" description="Helical" evidence="11">
    <location>
        <begin position="124"/>
        <end position="149"/>
    </location>
</feature>
<evidence type="ECO:0000259" key="13">
    <source>
        <dbReference type="PROSITE" id="PS50112"/>
    </source>
</evidence>
<dbReference type="SMART" id="SM00091">
    <property type="entry name" value="PAS"/>
    <property type="match status" value="1"/>
</dbReference>
<evidence type="ECO:0000256" key="7">
    <source>
        <dbReference type="ARBA" id="ARBA00022692"/>
    </source>
</evidence>
<dbReference type="EMBL" id="BMYU01000010">
    <property type="protein sequence ID" value="GGX51570.1"/>
    <property type="molecule type" value="Genomic_DNA"/>
</dbReference>
<keyword evidence="16" id="KW-1185">Reference proteome</keyword>
<feature type="domain" description="Histidine kinase" evidence="12">
    <location>
        <begin position="672"/>
        <end position="892"/>
    </location>
</feature>
<dbReference type="SMART" id="SM00387">
    <property type="entry name" value="HATPase_c"/>
    <property type="match status" value="1"/>
</dbReference>
<dbReference type="Proteomes" id="UP000653343">
    <property type="component" value="Unassembled WGS sequence"/>
</dbReference>
<dbReference type="PROSITE" id="PS50109">
    <property type="entry name" value="HIS_KIN"/>
    <property type="match status" value="1"/>
</dbReference>
<dbReference type="Pfam" id="PF05231">
    <property type="entry name" value="MASE1"/>
    <property type="match status" value="1"/>
</dbReference>
<dbReference type="SUPFAM" id="SSF55874">
    <property type="entry name" value="ATPase domain of HSP90 chaperone/DNA topoisomerase II/histidine kinase"/>
    <property type="match status" value="1"/>
</dbReference>
<dbReference type="PROSITE" id="PS50112">
    <property type="entry name" value="PAS"/>
    <property type="match status" value="1"/>
</dbReference>
<dbReference type="RefSeq" id="WP_189358464.1">
    <property type="nucleotide sequence ID" value="NZ_BMYU01000010.1"/>
</dbReference>
<evidence type="ECO:0000313" key="15">
    <source>
        <dbReference type="EMBL" id="GGX51570.1"/>
    </source>
</evidence>
<keyword evidence="10 11" id="KW-0472">Membrane</keyword>
<dbReference type="InterPro" id="IPR036890">
    <property type="entry name" value="HATPase_C_sf"/>
</dbReference>
<keyword evidence="5" id="KW-0597">Phosphoprotein</keyword>
<evidence type="ECO:0000256" key="2">
    <source>
        <dbReference type="ARBA" id="ARBA00004651"/>
    </source>
</evidence>
<dbReference type="InterPro" id="IPR036097">
    <property type="entry name" value="HisK_dim/P_sf"/>
</dbReference>
<comment type="catalytic activity">
    <reaction evidence="1">
        <text>ATP + protein L-histidine = ADP + protein N-phospho-L-histidine.</text>
        <dbReference type="EC" id="2.7.13.3"/>
    </reaction>
</comment>
<comment type="subcellular location">
    <subcellularLocation>
        <location evidence="2">Cell membrane</location>
        <topology evidence="2">Multi-pass membrane protein</topology>
    </subcellularLocation>
</comment>
<evidence type="ECO:0000256" key="11">
    <source>
        <dbReference type="SAM" id="Phobius"/>
    </source>
</evidence>
<dbReference type="InterPro" id="IPR003594">
    <property type="entry name" value="HATPase_dom"/>
</dbReference>
<dbReference type="InterPro" id="IPR007895">
    <property type="entry name" value="MASE1"/>
</dbReference>
<dbReference type="SUPFAM" id="SSF55785">
    <property type="entry name" value="PYP-like sensor domain (PAS domain)"/>
    <property type="match status" value="1"/>
</dbReference>
<dbReference type="Gene3D" id="1.10.287.130">
    <property type="match status" value="1"/>
</dbReference>
<name>A0ABQ2Y294_9BURK</name>
<feature type="domain" description="CHASE" evidence="14">
    <location>
        <begin position="258"/>
        <end position="454"/>
    </location>
</feature>
<dbReference type="InterPro" id="IPR004358">
    <property type="entry name" value="Sig_transdc_His_kin-like_C"/>
</dbReference>
<evidence type="ECO:0000256" key="8">
    <source>
        <dbReference type="ARBA" id="ARBA00022777"/>
    </source>
</evidence>
<dbReference type="SMART" id="SM01079">
    <property type="entry name" value="CHASE"/>
    <property type="match status" value="1"/>
</dbReference>
<accession>A0ABQ2Y294</accession>
<feature type="transmembrane region" description="Helical" evidence="11">
    <location>
        <begin position="197"/>
        <end position="215"/>
    </location>
</feature>
<gene>
    <name evidence="15" type="ORF">GCM10010946_32930</name>
</gene>
<keyword evidence="6" id="KW-0808">Transferase</keyword>
<evidence type="ECO:0000256" key="3">
    <source>
        <dbReference type="ARBA" id="ARBA00012438"/>
    </source>
</evidence>
<dbReference type="PANTHER" id="PTHR43047:SF72">
    <property type="entry name" value="OSMOSENSING HISTIDINE PROTEIN KINASE SLN1"/>
    <property type="match status" value="1"/>
</dbReference>
<dbReference type="SMART" id="SM00388">
    <property type="entry name" value="HisKA"/>
    <property type="match status" value="1"/>
</dbReference>
<comment type="caution">
    <text evidence="15">The sequence shown here is derived from an EMBL/GenBank/DDBJ whole genome shotgun (WGS) entry which is preliminary data.</text>
</comment>
<keyword evidence="9 11" id="KW-1133">Transmembrane helix</keyword>
<dbReference type="InterPro" id="IPR000014">
    <property type="entry name" value="PAS"/>
</dbReference>
<evidence type="ECO:0000256" key="10">
    <source>
        <dbReference type="ARBA" id="ARBA00023136"/>
    </source>
</evidence>
<dbReference type="SUPFAM" id="SSF47384">
    <property type="entry name" value="Homodimeric domain of signal transducing histidine kinase"/>
    <property type="match status" value="1"/>
</dbReference>
<dbReference type="InterPro" id="IPR042240">
    <property type="entry name" value="CHASE_sf"/>
</dbReference>
<dbReference type="NCBIfam" id="TIGR00229">
    <property type="entry name" value="sensory_box"/>
    <property type="match status" value="1"/>
</dbReference>
<reference evidence="16" key="1">
    <citation type="journal article" date="2019" name="Int. J. Syst. Evol. Microbiol.">
        <title>The Global Catalogue of Microorganisms (GCM) 10K type strain sequencing project: providing services to taxonomists for standard genome sequencing and annotation.</title>
        <authorList>
            <consortium name="The Broad Institute Genomics Platform"/>
            <consortium name="The Broad Institute Genome Sequencing Center for Infectious Disease"/>
            <person name="Wu L."/>
            <person name="Ma J."/>
        </authorList>
    </citation>
    <scope>NUCLEOTIDE SEQUENCE [LARGE SCALE GENOMIC DNA]</scope>
    <source>
        <strain evidence="16">KCTC 23917</strain>
    </source>
</reference>
<dbReference type="InterPro" id="IPR005467">
    <property type="entry name" value="His_kinase_dom"/>
</dbReference>
<dbReference type="PANTHER" id="PTHR43047">
    <property type="entry name" value="TWO-COMPONENT HISTIDINE PROTEIN KINASE"/>
    <property type="match status" value="1"/>
</dbReference>
<dbReference type="Pfam" id="PF00512">
    <property type="entry name" value="HisKA"/>
    <property type="match status" value="1"/>
</dbReference>
<dbReference type="Gene3D" id="3.30.565.10">
    <property type="entry name" value="Histidine kinase-like ATPase, C-terminal domain"/>
    <property type="match status" value="1"/>
</dbReference>
<dbReference type="EC" id="2.7.13.3" evidence="3"/>
<protein>
    <recommendedName>
        <fullName evidence="3">histidine kinase</fullName>
        <ecNumber evidence="3">2.7.13.3</ecNumber>
    </recommendedName>
</protein>
<dbReference type="Gene3D" id="3.30.450.350">
    <property type="entry name" value="CHASE domain"/>
    <property type="match status" value="1"/>
</dbReference>
<dbReference type="Pfam" id="PF00989">
    <property type="entry name" value="PAS"/>
    <property type="match status" value="1"/>
</dbReference>
<evidence type="ECO:0000256" key="6">
    <source>
        <dbReference type="ARBA" id="ARBA00022679"/>
    </source>
</evidence>
<dbReference type="PROSITE" id="PS50839">
    <property type="entry name" value="CHASE"/>
    <property type="match status" value="1"/>
</dbReference>
<dbReference type="CDD" id="cd00130">
    <property type="entry name" value="PAS"/>
    <property type="match status" value="1"/>
</dbReference>
<dbReference type="PRINTS" id="PR00344">
    <property type="entry name" value="BCTRLSENSOR"/>
</dbReference>
<keyword evidence="7 11" id="KW-0812">Transmembrane</keyword>
<evidence type="ECO:0000259" key="12">
    <source>
        <dbReference type="PROSITE" id="PS50109"/>
    </source>
</evidence>
<keyword evidence="8" id="KW-0418">Kinase</keyword>
<proteinExistence type="predicted"/>